<dbReference type="InterPro" id="IPR057237">
    <property type="entry name" value="DUF7915"/>
</dbReference>
<dbReference type="Gramene" id="ONK78074">
    <property type="protein sequence ID" value="ONK78074"/>
    <property type="gene ID" value="A4U43_C02F14020"/>
</dbReference>
<dbReference type="PANTHER" id="PTHR33913">
    <property type="entry name" value="ALEURONE LAYER MORPHOGENESIS PROTEIN"/>
    <property type="match status" value="1"/>
</dbReference>
<keyword evidence="4" id="KW-1185">Reference proteome</keyword>
<protein>
    <recommendedName>
        <fullName evidence="2">DRBM domain-containing protein</fullName>
    </recommendedName>
</protein>
<evidence type="ECO:0000313" key="3">
    <source>
        <dbReference type="EMBL" id="ONK78074.1"/>
    </source>
</evidence>
<dbReference type="InterPro" id="IPR014720">
    <property type="entry name" value="dsRBD_dom"/>
</dbReference>
<dbReference type="Proteomes" id="UP000243459">
    <property type="component" value="Chromosome 2"/>
</dbReference>
<reference evidence="4" key="1">
    <citation type="journal article" date="2017" name="Nat. Commun.">
        <title>The asparagus genome sheds light on the origin and evolution of a young Y chromosome.</title>
        <authorList>
            <person name="Harkess A."/>
            <person name="Zhou J."/>
            <person name="Xu C."/>
            <person name="Bowers J.E."/>
            <person name="Van der Hulst R."/>
            <person name="Ayyampalayam S."/>
            <person name="Mercati F."/>
            <person name="Riccardi P."/>
            <person name="McKain M.R."/>
            <person name="Kakrana A."/>
            <person name="Tang H."/>
            <person name="Ray J."/>
            <person name="Groenendijk J."/>
            <person name="Arikit S."/>
            <person name="Mathioni S.M."/>
            <person name="Nakano M."/>
            <person name="Shan H."/>
            <person name="Telgmann-Rauber A."/>
            <person name="Kanno A."/>
            <person name="Yue Z."/>
            <person name="Chen H."/>
            <person name="Li W."/>
            <person name="Chen Y."/>
            <person name="Xu X."/>
            <person name="Zhang Y."/>
            <person name="Luo S."/>
            <person name="Chen H."/>
            <person name="Gao J."/>
            <person name="Mao Z."/>
            <person name="Pires J.C."/>
            <person name="Luo M."/>
            <person name="Kudrna D."/>
            <person name="Wing R.A."/>
            <person name="Meyers B.C."/>
            <person name="Yi K."/>
            <person name="Kong H."/>
            <person name="Lavrijsen P."/>
            <person name="Sunseri F."/>
            <person name="Falavigna A."/>
            <person name="Ye Y."/>
            <person name="Leebens-Mack J.H."/>
            <person name="Chen G."/>
        </authorList>
    </citation>
    <scope>NUCLEOTIDE SEQUENCE [LARGE SCALE GENOMIC DNA]</scope>
    <source>
        <strain evidence="4">cv. DH0086</strain>
    </source>
</reference>
<accession>A0A5P1FIZ5</accession>
<dbReference type="OrthoDB" id="781822at2759"/>
<feature type="domain" description="DRBM" evidence="2">
    <location>
        <begin position="1184"/>
        <end position="1258"/>
    </location>
</feature>
<evidence type="ECO:0000259" key="2">
    <source>
        <dbReference type="PROSITE" id="PS50137"/>
    </source>
</evidence>
<evidence type="ECO:0000313" key="4">
    <source>
        <dbReference type="Proteomes" id="UP000243459"/>
    </source>
</evidence>
<dbReference type="Gene3D" id="3.30.160.20">
    <property type="match status" value="2"/>
</dbReference>
<keyword evidence="1" id="KW-0694">RNA-binding</keyword>
<dbReference type="Pfam" id="PF25502">
    <property type="entry name" value="DUF7915"/>
    <property type="match status" value="1"/>
</dbReference>
<gene>
    <name evidence="3" type="ORF">A4U43_C02F14020</name>
</gene>
<evidence type="ECO:0000256" key="1">
    <source>
        <dbReference type="PROSITE-ProRule" id="PRU00266"/>
    </source>
</evidence>
<dbReference type="AlphaFoldDB" id="A0A5P1FIZ5"/>
<dbReference type="PROSITE" id="PS50137">
    <property type="entry name" value="DS_RBD"/>
    <property type="match status" value="1"/>
</dbReference>
<dbReference type="Pfam" id="PF25500">
    <property type="entry name" value="DUF7913"/>
    <property type="match status" value="1"/>
</dbReference>
<organism evidence="3 4">
    <name type="scientific">Asparagus officinalis</name>
    <name type="common">Garden asparagus</name>
    <dbReference type="NCBI Taxonomy" id="4686"/>
    <lineage>
        <taxon>Eukaryota</taxon>
        <taxon>Viridiplantae</taxon>
        <taxon>Streptophyta</taxon>
        <taxon>Embryophyta</taxon>
        <taxon>Tracheophyta</taxon>
        <taxon>Spermatophyta</taxon>
        <taxon>Magnoliopsida</taxon>
        <taxon>Liliopsida</taxon>
        <taxon>Asparagales</taxon>
        <taxon>Asparagaceae</taxon>
        <taxon>Asparagoideae</taxon>
        <taxon>Asparagus</taxon>
    </lineage>
</organism>
<proteinExistence type="predicted"/>
<dbReference type="GO" id="GO:0003723">
    <property type="term" value="F:RNA binding"/>
    <property type="evidence" value="ECO:0007669"/>
    <property type="project" value="UniProtKB-UniRule"/>
</dbReference>
<dbReference type="InterPro" id="IPR057235">
    <property type="entry name" value="DUF7913"/>
</dbReference>
<name>A0A5P1FIZ5_ASPOF</name>
<dbReference type="PANTHER" id="PTHR33913:SF1">
    <property type="entry name" value="DRBM DOMAIN-CONTAINING PROTEIN"/>
    <property type="match status" value="1"/>
</dbReference>
<dbReference type="EMBL" id="CM007382">
    <property type="protein sequence ID" value="ONK78074.1"/>
    <property type="molecule type" value="Genomic_DNA"/>
</dbReference>
<dbReference type="SUPFAM" id="SSF54768">
    <property type="entry name" value="dsRNA-binding domain-like"/>
    <property type="match status" value="2"/>
</dbReference>
<sequence>MARSSDSPPTLPTKEAIAALLEYFVAPLLPLTDFGDEPPDDQQQENVAKQMHAVVILYNYYLQKQFPKLEVLGFKTLCKVSCTAQPGLSVYMRYMHISREDAESPSSMLSITEKSVISACNICIGLDTSKDAPDIETWPVSKIAVFLVDPTEEKCMLQFSATIQGVWSLVEKDIDASSDTSEGGVQMNKIHKMASKGSLQNEPHQSEEVLEQLAYSAAGEIAGFCSSDLSILERHSTYSLSHEKTTTRLYIMMYGRALSEKLSEIPIKDVISSLEGPVVNKDSTSEAEVTSVVEYYHMLPYVGIISSWLSRKNTTDSSSHVLGKEVVGDKYSLEPYILSKKDHNVNKTFVLNEQKVDIQNSKHGKRDSSVRKENSKSLCLVNGSSKFAKQENRSGSLCPQPDGQTIMKNLVMKYEFLMNGKAEDILNTKKNKLKKEMHNVKHAGMLGLTNSCHVSGLQHSLVPDGMTAMEDHLIIKRSGLSEQNLDIKSSNKKVKTEKGTIECKKNINQISTDRSVSISQIIANVSHVNADDHITLDDQAKDNSLRTGKNNEILLSKKNHVDAFTGSNLDIKSRDKKVKTENGTIEYKENINELSSDRPSYGVSSSLIIAAVSHAKADDLITLDDLAEDNSIQSSKNKKILLSKKNNIDTCKGSNLDINSSNIKVKTGEGTSEYEKNINGLLTERSSCGVSRSQITADDSHVNADELFTLEDRAKDNSFQTGNYRDISGSKKAGDPCMIGLPSAINSWNGDSPSLNNYRIVSQTKDINGNSTISDSHVDEENFIHSDLSSRNSFENKADMVDSGKKAYMPNSTAQIRACTNGASRDGSPLDGLQPSPITFSSIEHITLAQVMACNRSNLMQACSRVFRKKRDDMCQQQRSLEDEIALCEINIQTLLSEGEENSTRKADLIIEALNCFCSEGFQMDEKLSCKEECPSGTIKRRKLSEAVLTSRDPCQELDDICRKNSWLLPTYMVLPSFTNCQITGMFEATVIVEGADFGCSNDGDPKSKPAEARESAANYMLRKLRRMADVVDLDKKACMSNRTLQIRACTNGASRDGSALDNLKTLPLMFSSSEQITPFQVITSKENKLMPACLQVLQKRRNNMYQQQRLLEDEISLCEINIQMILSEGEENSARIAHSIIEAFNCFSYKGFQMDEKLSCKEERASRTTKRRKLSEAVLSSRNPCQELDDICEKNSWLLPTYRVIPSFKHCQITGMFEAIVTVKGTDFACSSYGDSKSKPSEARESAATNILRKLRQMVGS</sequence>